<dbReference type="FunFam" id="3.30.70.270:FF:000001">
    <property type="entry name" value="Diguanylate cyclase domain protein"/>
    <property type="match status" value="1"/>
</dbReference>
<dbReference type="PROSITE" id="PS50113">
    <property type="entry name" value="PAC"/>
    <property type="match status" value="1"/>
</dbReference>
<feature type="domain" description="PAS" evidence="4">
    <location>
        <begin position="173"/>
        <end position="231"/>
    </location>
</feature>
<proteinExistence type="predicted"/>
<keyword evidence="8" id="KW-1185">Reference proteome</keyword>
<dbReference type="SMART" id="SM00091">
    <property type="entry name" value="PAS"/>
    <property type="match status" value="2"/>
</dbReference>
<dbReference type="NCBIfam" id="TIGR00229">
    <property type="entry name" value="sensory_box"/>
    <property type="match status" value="1"/>
</dbReference>
<dbReference type="PATRIC" id="fig|1094979.3.peg.3733"/>
<dbReference type="InterPro" id="IPR043128">
    <property type="entry name" value="Rev_trsase/Diguanyl_cyclase"/>
</dbReference>
<accession>G6YYT7</accession>
<dbReference type="PROSITE" id="PS50112">
    <property type="entry name" value="PAS"/>
    <property type="match status" value="2"/>
</dbReference>
<dbReference type="EC" id="2.7.7.65" evidence="2"/>
<evidence type="ECO:0000259" key="6">
    <source>
        <dbReference type="PROSITE" id="PS50887"/>
    </source>
</evidence>
<dbReference type="InterPro" id="IPR000160">
    <property type="entry name" value="GGDEF_dom"/>
</dbReference>
<dbReference type="InterPro" id="IPR050469">
    <property type="entry name" value="Diguanylate_Cyclase"/>
</dbReference>
<organism evidence="7 8">
    <name type="scientific">Marinobacter manganoxydans MnI7-9</name>
    <dbReference type="NCBI Taxonomy" id="1094979"/>
    <lineage>
        <taxon>Bacteria</taxon>
        <taxon>Pseudomonadati</taxon>
        <taxon>Pseudomonadota</taxon>
        <taxon>Gammaproteobacteria</taxon>
        <taxon>Pseudomonadales</taxon>
        <taxon>Marinobacteraceae</taxon>
        <taxon>Marinobacter</taxon>
    </lineage>
</organism>
<dbReference type="InterPro" id="IPR000700">
    <property type="entry name" value="PAS-assoc_C"/>
</dbReference>
<dbReference type="RefSeq" id="WP_008176633.1">
    <property type="nucleotide sequence ID" value="NZ_AGTR01000085.1"/>
</dbReference>
<dbReference type="PANTHER" id="PTHR45138:SF9">
    <property type="entry name" value="DIGUANYLATE CYCLASE DGCM-RELATED"/>
    <property type="match status" value="1"/>
</dbReference>
<feature type="domain" description="PAS" evidence="4">
    <location>
        <begin position="31"/>
        <end position="104"/>
    </location>
</feature>
<evidence type="ECO:0000313" key="8">
    <source>
        <dbReference type="Proteomes" id="UP000003208"/>
    </source>
</evidence>
<protein>
    <recommendedName>
        <fullName evidence="2">diguanylate cyclase</fullName>
        <ecNumber evidence="2">2.7.7.65</ecNumber>
    </recommendedName>
</protein>
<dbReference type="Proteomes" id="UP000003208">
    <property type="component" value="Unassembled WGS sequence"/>
</dbReference>
<dbReference type="Pfam" id="PF00990">
    <property type="entry name" value="GGDEF"/>
    <property type="match status" value="1"/>
</dbReference>
<dbReference type="NCBIfam" id="TIGR00254">
    <property type="entry name" value="GGDEF"/>
    <property type="match status" value="1"/>
</dbReference>
<dbReference type="GO" id="GO:0052621">
    <property type="term" value="F:diguanylate cyclase activity"/>
    <property type="evidence" value="ECO:0007669"/>
    <property type="project" value="UniProtKB-EC"/>
</dbReference>
<dbReference type="EMBL" id="AGTR01000085">
    <property type="protein sequence ID" value="EHJ02479.1"/>
    <property type="molecule type" value="Genomic_DNA"/>
</dbReference>
<dbReference type="SMART" id="SM00267">
    <property type="entry name" value="GGDEF"/>
    <property type="match status" value="1"/>
</dbReference>
<dbReference type="InterPro" id="IPR035965">
    <property type="entry name" value="PAS-like_dom_sf"/>
</dbReference>
<dbReference type="CDD" id="cd01949">
    <property type="entry name" value="GGDEF"/>
    <property type="match status" value="1"/>
</dbReference>
<evidence type="ECO:0000256" key="3">
    <source>
        <dbReference type="ARBA" id="ARBA00034247"/>
    </source>
</evidence>
<dbReference type="GO" id="GO:0005886">
    <property type="term" value="C:plasma membrane"/>
    <property type="evidence" value="ECO:0007669"/>
    <property type="project" value="TreeGrafter"/>
</dbReference>
<dbReference type="PANTHER" id="PTHR45138">
    <property type="entry name" value="REGULATORY COMPONENTS OF SENSORY TRANSDUCTION SYSTEM"/>
    <property type="match status" value="1"/>
</dbReference>
<dbReference type="PROSITE" id="PS50887">
    <property type="entry name" value="GGDEF"/>
    <property type="match status" value="1"/>
</dbReference>
<reference evidence="7 8" key="1">
    <citation type="journal article" date="2012" name="J. Bacteriol.">
        <title>Genome sequence of deep-sea manganese-oxidizing bacterium Marinobacter manganoxydans MnI7-9.</title>
        <authorList>
            <person name="Wang H."/>
            <person name="Li H."/>
            <person name="Shao Z."/>
            <person name="Liao S."/>
            <person name="Johnstone L."/>
            <person name="Rensing C."/>
            <person name="Wang G."/>
        </authorList>
    </citation>
    <scope>NUCLEOTIDE SEQUENCE [LARGE SCALE GENOMIC DNA]</scope>
    <source>
        <strain evidence="7 8">MnI7-9</strain>
    </source>
</reference>
<dbReference type="InterPro" id="IPR000014">
    <property type="entry name" value="PAS"/>
</dbReference>
<dbReference type="Gene3D" id="3.30.70.270">
    <property type="match status" value="1"/>
</dbReference>
<name>G6YYT7_9GAMM</name>
<comment type="cofactor">
    <cofactor evidence="1">
        <name>Mg(2+)</name>
        <dbReference type="ChEBI" id="CHEBI:18420"/>
    </cofactor>
</comment>
<gene>
    <name evidence="7" type="ORF">KYE_19254</name>
</gene>
<dbReference type="Pfam" id="PF08447">
    <property type="entry name" value="PAS_3"/>
    <property type="match status" value="2"/>
</dbReference>
<evidence type="ECO:0000256" key="2">
    <source>
        <dbReference type="ARBA" id="ARBA00012528"/>
    </source>
</evidence>
<evidence type="ECO:0000256" key="1">
    <source>
        <dbReference type="ARBA" id="ARBA00001946"/>
    </source>
</evidence>
<dbReference type="SUPFAM" id="SSF55073">
    <property type="entry name" value="Nucleotide cyclase"/>
    <property type="match status" value="1"/>
</dbReference>
<dbReference type="SUPFAM" id="SSF55785">
    <property type="entry name" value="PYP-like sensor domain (PAS domain)"/>
    <property type="match status" value="2"/>
</dbReference>
<dbReference type="InterPro" id="IPR029787">
    <property type="entry name" value="Nucleotide_cyclase"/>
</dbReference>
<evidence type="ECO:0000313" key="7">
    <source>
        <dbReference type="EMBL" id="EHJ02479.1"/>
    </source>
</evidence>
<feature type="domain" description="GGDEF" evidence="6">
    <location>
        <begin position="316"/>
        <end position="453"/>
    </location>
</feature>
<evidence type="ECO:0000259" key="5">
    <source>
        <dbReference type="PROSITE" id="PS50113"/>
    </source>
</evidence>
<dbReference type="Gene3D" id="3.30.450.20">
    <property type="entry name" value="PAS domain"/>
    <property type="match status" value="2"/>
</dbReference>
<dbReference type="CDD" id="cd00130">
    <property type="entry name" value="PAS"/>
    <property type="match status" value="2"/>
</dbReference>
<sequence>MAQDQTSLGELGSQRGLIAQASLMVDMELTPEIRLKAILEGTGAGTWEWNLDTGEVIYNPRWADLLGYCLEELQPVTFKTWENLCHPKDLQEAREALARYLDGDAPQFDCVVRMLHKFGDWRYIHTRGTLLTDDQGLDTRWLMGTHLDVTREKLSQHQMEQLAKSLPGIIYTFVLEPGGRYYFSYLSEKTWDFYGLTTDECLADPDKIFNLIHPDDLPRVHESIAVSAETLEEWVCEYRVQTKRGSYWLKGVSLPERDPDGRISWHGMTINIDTQKNLELELEQLSITDELTGLYNRRYMLRKLQESVAQGERYGDTFSLISLDIDFFKIINDSYGHPTGDAVLKRFADIIESSTRKSDIVARTGGEEFIIFMPNTGLSEAGQVAESLRVTLQTESFVSDEGETFSITFSAGVVNWSGSDTQSTSVRDLLSACDQSLYAAKRSGRNRIVADGDGE</sequence>
<dbReference type="InterPro" id="IPR013655">
    <property type="entry name" value="PAS_fold_3"/>
</dbReference>
<dbReference type="AlphaFoldDB" id="G6YYT7"/>
<feature type="domain" description="PAC" evidence="5">
    <location>
        <begin position="108"/>
        <end position="161"/>
    </location>
</feature>
<dbReference type="GO" id="GO:0043709">
    <property type="term" value="P:cell adhesion involved in single-species biofilm formation"/>
    <property type="evidence" value="ECO:0007669"/>
    <property type="project" value="TreeGrafter"/>
</dbReference>
<dbReference type="GO" id="GO:1902201">
    <property type="term" value="P:negative regulation of bacterial-type flagellum-dependent cell motility"/>
    <property type="evidence" value="ECO:0007669"/>
    <property type="project" value="TreeGrafter"/>
</dbReference>
<evidence type="ECO:0000259" key="4">
    <source>
        <dbReference type="PROSITE" id="PS50112"/>
    </source>
</evidence>
<comment type="catalytic activity">
    <reaction evidence="3">
        <text>2 GTP = 3',3'-c-di-GMP + 2 diphosphate</text>
        <dbReference type="Rhea" id="RHEA:24898"/>
        <dbReference type="ChEBI" id="CHEBI:33019"/>
        <dbReference type="ChEBI" id="CHEBI:37565"/>
        <dbReference type="ChEBI" id="CHEBI:58805"/>
        <dbReference type="EC" id="2.7.7.65"/>
    </reaction>
</comment>